<reference evidence="1" key="1">
    <citation type="submission" date="2021-01" db="EMBL/GenBank/DDBJ databases">
        <title>Modified the classification status of verrucomicrobia.</title>
        <authorList>
            <person name="Feng X."/>
        </authorList>
    </citation>
    <scope>NUCLEOTIDE SEQUENCE</scope>
    <source>
        <strain evidence="1">KCTC 22041</strain>
    </source>
</reference>
<evidence type="ECO:0000313" key="2">
    <source>
        <dbReference type="Proteomes" id="UP000603141"/>
    </source>
</evidence>
<comment type="caution">
    <text evidence="1">The sequence shown here is derived from an EMBL/GenBank/DDBJ whole genome shotgun (WGS) entry which is preliminary data.</text>
</comment>
<dbReference type="RefSeq" id="WP_200268517.1">
    <property type="nucleotide sequence ID" value="NZ_JAENIJ010000006.1"/>
</dbReference>
<keyword evidence="2" id="KW-1185">Reference proteome</keyword>
<organism evidence="1 2">
    <name type="scientific">Luteolibacter pohnpeiensis</name>
    <dbReference type="NCBI Taxonomy" id="454153"/>
    <lineage>
        <taxon>Bacteria</taxon>
        <taxon>Pseudomonadati</taxon>
        <taxon>Verrucomicrobiota</taxon>
        <taxon>Verrucomicrobiia</taxon>
        <taxon>Verrucomicrobiales</taxon>
        <taxon>Verrucomicrobiaceae</taxon>
        <taxon>Luteolibacter</taxon>
    </lineage>
</organism>
<evidence type="ECO:0000313" key="1">
    <source>
        <dbReference type="EMBL" id="MBK1881910.1"/>
    </source>
</evidence>
<gene>
    <name evidence="1" type="ORF">JIN85_05760</name>
</gene>
<name>A0A934S605_9BACT</name>
<proteinExistence type="predicted"/>
<dbReference type="Proteomes" id="UP000603141">
    <property type="component" value="Unassembled WGS sequence"/>
</dbReference>
<sequence>MIFKHVIIPEQRLISLQYAGELSLSDVCRSSEILWADPAYEPSHNLIVDLTDISARAHVKDVASLLEFYKRPETSTGRIAIILSEPISTALTYLFRAAGSSTFKIGIFSTWDAACGFLHINLEPDVFDSAEERT</sequence>
<protein>
    <submittedName>
        <fullName evidence="1">Uncharacterized protein</fullName>
    </submittedName>
</protein>
<dbReference type="EMBL" id="JAENIJ010000006">
    <property type="protein sequence ID" value="MBK1881910.1"/>
    <property type="molecule type" value="Genomic_DNA"/>
</dbReference>
<dbReference type="AlphaFoldDB" id="A0A934S605"/>
<accession>A0A934S605</accession>